<protein>
    <recommendedName>
        <fullName evidence="6">Short-chain dehydrogenase</fullName>
    </recommendedName>
</protein>
<dbReference type="CDD" id="cd05233">
    <property type="entry name" value="SDR_c"/>
    <property type="match status" value="1"/>
</dbReference>
<sequence>MNLKDKVVVITGGSRGLGRSMAELFIKEGATVVVSSKDKILLDTTAKEIKAYAIKADVTKEKDIQKLVDKTIKKFGRIDIWINNAGIFITHDFLENFESEKVKNVLLVNTFGTFLGCKFALKQMKMQKEKGVILNVISTSALAGRPKSSMYSASKWAVVGLTKAIQMENADSGVKILSVYPGGMKTKLFGVKKPADFDTYMEQDYVAEKVIANLKLENPEPELIIRRPNA</sequence>
<evidence type="ECO:0000313" key="5">
    <source>
        <dbReference type="Proteomes" id="UP000178975"/>
    </source>
</evidence>
<dbReference type="Gene3D" id="3.40.50.720">
    <property type="entry name" value="NAD(P)-binding Rossmann-like Domain"/>
    <property type="match status" value="1"/>
</dbReference>
<evidence type="ECO:0000313" key="4">
    <source>
        <dbReference type="EMBL" id="OGJ10610.1"/>
    </source>
</evidence>
<keyword evidence="2" id="KW-0560">Oxidoreductase</keyword>
<dbReference type="PANTHER" id="PTHR43180:SF66">
    <property type="entry name" value="SHORT-CHAIN DEHYDROGENASE_REDUCTASE FAMILY PROTEIN"/>
    <property type="match status" value="1"/>
</dbReference>
<accession>A0A1F6YWG4</accession>
<comment type="similarity">
    <text evidence="1 3">Belongs to the short-chain dehydrogenases/reductases (SDR) family.</text>
</comment>
<comment type="caution">
    <text evidence="4">The sequence shown here is derived from an EMBL/GenBank/DDBJ whole genome shotgun (WGS) entry which is preliminary data.</text>
</comment>
<dbReference type="InterPro" id="IPR020904">
    <property type="entry name" value="Sc_DH/Rdtase_CS"/>
</dbReference>
<dbReference type="PRINTS" id="PR00081">
    <property type="entry name" value="GDHRDH"/>
</dbReference>
<organism evidence="4 5">
    <name type="scientific">Candidatus Nomurabacteria bacterium RIFOXYC2_FULL_36_19</name>
    <dbReference type="NCBI Taxonomy" id="1801806"/>
    <lineage>
        <taxon>Bacteria</taxon>
        <taxon>Candidatus Nomuraibacteriota</taxon>
    </lineage>
</organism>
<reference evidence="4 5" key="1">
    <citation type="journal article" date="2016" name="Nat. Commun.">
        <title>Thousands of microbial genomes shed light on interconnected biogeochemical processes in an aquifer system.</title>
        <authorList>
            <person name="Anantharaman K."/>
            <person name="Brown C.T."/>
            <person name="Hug L.A."/>
            <person name="Sharon I."/>
            <person name="Castelle C.J."/>
            <person name="Probst A.J."/>
            <person name="Thomas B.C."/>
            <person name="Singh A."/>
            <person name="Wilkins M.J."/>
            <person name="Karaoz U."/>
            <person name="Brodie E.L."/>
            <person name="Williams K.H."/>
            <person name="Hubbard S.S."/>
            <person name="Banfield J.F."/>
        </authorList>
    </citation>
    <scope>NUCLEOTIDE SEQUENCE [LARGE SCALE GENOMIC DNA]</scope>
</reference>
<dbReference type="Pfam" id="PF00106">
    <property type="entry name" value="adh_short"/>
    <property type="match status" value="1"/>
</dbReference>
<dbReference type="PROSITE" id="PS00061">
    <property type="entry name" value="ADH_SHORT"/>
    <property type="match status" value="1"/>
</dbReference>
<dbReference type="GO" id="GO:0016491">
    <property type="term" value="F:oxidoreductase activity"/>
    <property type="evidence" value="ECO:0007669"/>
    <property type="project" value="UniProtKB-KW"/>
</dbReference>
<evidence type="ECO:0000256" key="2">
    <source>
        <dbReference type="ARBA" id="ARBA00023002"/>
    </source>
</evidence>
<dbReference type="EMBL" id="MFWE01000006">
    <property type="protein sequence ID" value="OGJ10610.1"/>
    <property type="molecule type" value="Genomic_DNA"/>
</dbReference>
<dbReference type="PANTHER" id="PTHR43180">
    <property type="entry name" value="3-OXOACYL-(ACYL-CARRIER-PROTEIN) REDUCTASE (AFU_ORTHOLOGUE AFUA_6G11210)"/>
    <property type="match status" value="1"/>
</dbReference>
<gene>
    <name evidence="4" type="ORF">A2456_02635</name>
</gene>
<evidence type="ECO:0000256" key="3">
    <source>
        <dbReference type="RuleBase" id="RU000363"/>
    </source>
</evidence>
<evidence type="ECO:0000256" key="1">
    <source>
        <dbReference type="ARBA" id="ARBA00006484"/>
    </source>
</evidence>
<dbReference type="InterPro" id="IPR002347">
    <property type="entry name" value="SDR_fam"/>
</dbReference>
<dbReference type="FunFam" id="3.40.50.720:FF:000084">
    <property type="entry name" value="Short-chain dehydrogenase reductase"/>
    <property type="match status" value="1"/>
</dbReference>
<dbReference type="SUPFAM" id="SSF51735">
    <property type="entry name" value="NAD(P)-binding Rossmann-fold domains"/>
    <property type="match status" value="1"/>
</dbReference>
<name>A0A1F6YWG4_9BACT</name>
<dbReference type="InterPro" id="IPR036291">
    <property type="entry name" value="NAD(P)-bd_dom_sf"/>
</dbReference>
<evidence type="ECO:0008006" key="6">
    <source>
        <dbReference type="Google" id="ProtNLM"/>
    </source>
</evidence>
<dbReference type="AlphaFoldDB" id="A0A1F6YWG4"/>
<dbReference type="PRINTS" id="PR00080">
    <property type="entry name" value="SDRFAMILY"/>
</dbReference>
<dbReference type="Proteomes" id="UP000178975">
    <property type="component" value="Unassembled WGS sequence"/>
</dbReference>
<proteinExistence type="inferred from homology"/>